<name>A0AB94IDG6_9GAMM</name>
<dbReference type="Gene3D" id="3.40.50.2300">
    <property type="match status" value="1"/>
</dbReference>
<sequence length="90" mass="9803">MKIMAVCGNGLGSSFMVEMNIKKVLQKINQQAEVTHSDLASAMPDAADLFIMTTDLADSASIPSDKLIVLNSIIDIDELEAKLTDYFNTH</sequence>
<keyword evidence="1" id="KW-0808">Transferase</keyword>
<protein>
    <submittedName>
        <fullName evidence="4">PTS sugar transporter subunit IIB</fullName>
    </submittedName>
</protein>
<dbReference type="GO" id="GO:0008982">
    <property type="term" value="F:protein-N(PI)-phosphohistidine-sugar phosphotransferase activity"/>
    <property type="evidence" value="ECO:0007669"/>
    <property type="project" value="InterPro"/>
</dbReference>
<evidence type="ECO:0000256" key="1">
    <source>
        <dbReference type="ARBA" id="ARBA00022679"/>
    </source>
</evidence>
<evidence type="ECO:0000256" key="2">
    <source>
        <dbReference type="ARBA" id="ARBA00022683"/>
    </source>
</evidence>
<dbReference type="Proteomes" id="UP000506160">
    <property type="component" value="Unassembled WGS sequence"/>
</dbReference>
<dbReference type="InterPro" id="IPR013011">
    <property type="entry name" value="PTS_EIIB_2"/>
</dbReference>
<dbReference type="InterPro" id="IPR036095">
    <property type="entry name" value="PTS_EIIB-like_sf"/>
</dbReference>
<reference evidence="4 5" key="1">
    <citation type="journal article" date="2014" name="Appl. Environ. Microbiol.">
        <title>Genomic features of a bumble bee symbiont reflect its host environment.</title>
        <authorList>
            <person name="Martinson V.G."/>
            <person name="Magoc T."/>
            <person name="Koch H."/>
            <person name="Salzberg S.L."/>
            <person name="Moran N.A."/>
        </authorList>
    </citation>
    <scope>NUCLEOTIDE SEQUENCE [LARGE SCALE GENOMIC DNA]</scope>
    <source>
        <strain evidence="4 5">Bimp</strain>
    </source>
</reference>
<evidence type="ECO:0000259" key="3">
    <source>
        <dbReference type="PROSITE" id="PS51099"/>
    </source>
</evidence>
<dbReference type="GO" id="GO:0009401">
    <property type="term" value="P:phosphoenolpyruvate-dependent sugar phosphotransferase system"/>
    <property type="evidence" value="ECO:0007669"/>
    <property type="project" value="UniProtKB-KW"/>
</dbReference>
<dbReference type="AlphaFoldDB" id="A0AB94IDG6"/>
<keyword evidence="2" id="KW-0598">Phosphotransferase system</keyword>
<evidence type="ECO:0000313" key="4">
    <source>
        <dbReference type="EMBL" id="TEA27508.1"/>
    </source>
</evidence>
<dbReference type="SUPFAM" id="SSF52794">
    <property type="entry name" value="PTS system IIB component-like"/>
    <property type="match status" value="1"/>
</dbReference>
<feature type="domain" description="PTS EIIB type-2" evidence="3">
    <location>
        <begin position="1"/>
        <end position="90"/>
    </location>
</feature>
<keyword evidence="4" id="KW-0813">Transport</keyword>
<dbReference type="CDD" id="cd05563">
    <property type="entry name" value="PTS_IIB_ascorbate"/>
    <property type="match status" value="1"/>
</dbReference>
<organism evidence="4 5">
    <name type="scientific">Candidatus Schmidhempelia bombi str. Bimp</name>
    <dbReference type="NCBI Taxonomy" id="1387197"/>
    <lineage>
        <taxon>Bacteria</taxon>
        <taxon>Pseudomonadati</taxon>
        <taxon>Pseudomonadota</taxon>
        <taxon>Gammaproteobacteria</taxon>
        <taxon>Orbales</taxon>
        <taxon>Orbaceae</taxon>
        <taxon>Candidatus Schmidhempelia</taxon>
    </lineage>
</organism>
<accession>A0AB94IDG6</accession>
<dbReference type="PROSITE" id="PS51099">
    <property type="entry name" value="PTS_EIIB_TYPE_2"/>
    <property type="match status" value="1"/>
</dbReference>
<gene>
    <name evidence="4" type="ORF">O970_03545</name>
</gene>
<dbReference type="RefSeq" id="WP_024495791.1">
    <property type="nucleotide sequence ID" value="NZ_AWGA01000036.1"/>
</dbReference>
<keyword evidence="5" id="KW-1185">Reference proteome</keyword>
<dbReference type="InterPro" id="IPR003501">
    <property type="entry name" value="PTS_EIIB_2/3"/>
</dbReference>
<dbReference type="EMBL" id="AWGA01000036">
    <property type="protein sequence ID" value="TEA27508.1"/>
    <property type="molecule type" value="Genomic_DNA"/>
</dbReference>
<dbReference type="Pfam" id="PF02302">
    <property type="entry name" value="PTS_IIB"/>
    <property type="match status" value="1"/>
</dbReference>
<keyword evidence="4" id="KW-0762">Sugar transport</keyword>
<comment type="caution">
    <text evidence="4">The sequence shown here is derived from an EMBL/GenBank/DDBJ whole genome shotgun (WGS) entry which is preliminary data.</text>
</comment>
<evidence type="ECO:0000313" key="5">
    <source>
        <dbReference type="Proteomes" id="UP000506160"/>
    </source>
</evidence>
<proteinExistence type="predicted"/>